<comment type="similarity">
    <text evidence="2">Belongs to the binding-protein-dependent transport system permease family. HisMQ subfamily.</text>
</comment>
<evidence type="ECO:0000256" key="5">
    <source>
        <dbReference type="ARBA" id="ARBA00022692"/>
    </source>
</evidence>
<accession>A0A7X0PLC6</accession>
<comment type="subcellular location">
    <subcellularLocation>
        <location evidence="1">Cell inner membrane</location>
        <topology evidence="1">Multi-pass membrane protein</topology>
    </subcellularLocation>
    <subcellularLocation>
        <location evidence="9">Cell membrane</location>
        <topology evidence="9">Multi-pass membrane protein</topology>
    </subcellularLocation>
</comment>
<dbReference type="RefSeq" id="WP_184865670.1">
    <property type="nucleotide sequence ID" value="NZ_JACHLK010000027.1"/>
</dbReference>
<evidence type="ECO:0000256" key="1">
    <source>
        <dbReference type="ARBA" id="ARBA00004429"/>
    </source>
</evidence>
<dbReference type="GO" id="GO:0043190">
    <property type="term" value="C:ATP-binding cassette (ABC) transporter complex"/>
    <property type="evidence" value="ECO:0007669"/>
    <property type="project" value="InterPro"/>
</dbReference>
<protein>
    <submittedName>
        <fullName evidence="11">Polar amino acid transport system permease protein</fullName>
    </submittedName>
</protein>
<comment type="caution">
    <text evidence="11">The sequence shown here is derived from an EMBL/GenBank/DDBJ whole genome shotgun (WGS) entry which is preliminary data.</text>
</comment>
<evidence type="ECO:0000256" key="9">
    <source>
        <dbReference type="RuleBase" id="RU363032"/>
    </source>
</evidence>
<dbReference type="EMBL" id="JACHLK010000027">
    <property type="protein sequence ID" value="MBB6564053.1"/>
    <property type="molecule type" value="Genomic_DNA"/>
</dbReference>
<dbReference type="PROSITE" id="PS50928">
    <property type="entry name" value="ABC_TM1"/>
    <property type="match status" value="1"/>
</dbReference>
<dbReference type="PANTHER" id="PTHR30614:SF0">
    <property type="entry name" value="L-CYSTINE TRANSPORT SYSTEM PERMEASE PROTEIN TCYL"/>
    <property type="match status" value="1"/>
</dbReference>
<dbReference type="PANTHER" id="PTHR30614">
    <property type="entry name" value="MEMBRANE COMPONENT OF AMINO ACID ABC TRANSPORTER"/>
    <property type="match status" value="1"/>
</dbReference>
<gene>
    <name evidence="11" type="ORF">HNP48_006779</name>
</gene>
<evidence type="ECO:0000256" key="8">
    <source>
        <dbReference type="ARBA" id="ARBA00023136"/>
    </source>
</evidence>
<feature type="transmembrane region" description="Helical" evidence="9">
    <location>
        <begin position="145"/>
        <end position="168"/>
    </location>
</feature>
<evidence type="ECO:0000256" key="2">
    <source>
        <dbReference type="ARBA" id="ARBA00010072"/>
    </source>
</evidence>
<dbReference type="SUPFAM" id="SSF161098">
    <property type="entry name" value="MetI-like"/>
    <property type="match status" value="1"/>
</dbReference>
<dbReference type="NCBIfam" id="TIGR01726">
    <property type="entry name" value="HEQRo_perm_3TM"/>
    <property type="match status" value="1"/>
</dbReference>
<keyword evidence="7 9" id="KW-1133">Transmembrane helix</keyword>
<evidence type="ECO:0000256" key="4">
    <source>
        <dbReference type="ARBA" id="ARBA00022475"/>
    </source>
</evidence>
<dbReference type="InterPro" id="IPR035906">
    <property type="entry name" value="MetI-like_sf"/>
</dbReference>
<evidence type="ECO:0000259" key="10">
    <source>
        <dbReference type="PROSITE" id="PS50928"/>
    </source>
</evidence>
<proteinExistence type="inferred from homology"/>
<feature type="transmembrane region" description="Helical" evidence="9">
    <location>
        <begin position="73"/>
        <end position="93"/>
    </location>
</feature>
<evidence type="ECO:0000256" key="7">
    <source>
        <dbReference type="ARBA" id="ARBA00022989"/>
    </source>
</evidence>
<dbReference type="GO" id="GO:0022857">
    <property type="term" value="F:transmembrane transporter activity"/>
    <property type="evidence" value="ECO:0007669"/>
    <property type="project" value="InterPro"/>
</dbReference>
<feature type="domain" description="ABC transmembrane type-1" evidence="10">
    <location>
        <begin position="69"/>
        <end position="277"/>
    </location>
</feature>
<feature type="transmembrane region" description="Helical" evidence="9">
    <location>
        <begin position="25"/>
        <end position="46"/>
    </location>
</feature>
<keyword evidence="8 9" id="KW-0472">Membrane</keyword>
<dbReference type="Gene3D" id="1.10.3720.10">
    <property type="entry name" value="MetI-like"/>
    <property type="match status" value="1"/>
</dbReference>
<feature type="transmembrane region" description="Helical" evidence="9">
    <location>
        <begin position="100"/>
        <end position="125"/>
    </location>
</feature>
<organism evidence="11 12">
    <name type="scientific">Acidovorax soli</name>
    <dbReference type="NCBI Taxonomy" id="592050"/>
    <lineage>
        <taxon>Bacteria</taxon>
        <taxon>Pseudomonadati</taxon>
        <taxon>Pseudomonadota</taxon>
        <taxon>Betaproteobacteria</taxon>
        <taxon>Burkholderiales</taxon>
        <taxon>Comamonadaceae</taxon>
        <taxon>Acidovorax</taxon>
    </lineage>
</organism>
<dbReference type="GO" id="GO:0006865">
    <property type="term" value="P:amino acid transport"/>
    <property type="evidence" value="ECO:0007669"/>
    <property type="project" value="UniProtKB-KW"/>
</dbReference>
<reference evidence="11 12" key="1">
    <citation type="submission" date="2020-08" db="EMBL/GenBank/DDBJ databases">
        <title>Functional genomics of gut bacteria from endangered species of beetles.</title>
        <authorList>
            <person name="Carlos-Shanley C."/>
        </authorList>
    </citation>
    <scope>NUCLEOTIDE SEQUENCE [LARGE SCALE GENOMIC DNA]</scope>
    <source>
        <strain evidence="11 12">S00198</strain>
    </source>
</reference>
<keyword evidence="3 9" id="KW-0813">Transport</keyword>
<evidence type="ECO:0000256" key="6">
    <source>
        <dbReference type="ARBA" id="ARBA00022970"/>
    </source>
</evidence>
<keyword evidence="6" id="KW-0029">Amino-acid transport</keyword>
<dbReference type="InterPro" id="IPR010065">
    <property type="entry name" value="AA_ABC_transptr_permease_3TM"/>
</dbReference>
<dbReference type="AlphaFoldDB" id="A0A7X0PLC6"/>
<dbReference type="Pfam" id="PF00528">
    <property type="entry name" value="BPD_transp_1"/>
    <property type="match status" value="1"/>
</dbReference>
<evidence type="ECO:0000313" key="11">
    <source>
        <dbReference type="EMBL" id="MBB6564053.1"/>
    </source>
</evidence>
<dbReference type="InterPro" id="IPR000515">
    <property type="entry name" value="MetI-like"/>
</dbReference>
<name>A0A7X0PLC6_9BURK</name>
<feature type="transmembrane region" description="Helical" evidence="9">
    <location>
        <begin position="259"/>
        <end position="280"/>
    </location>
</feature>
<evidence type="ECO:0000256" key="3">
    <source>
        <dbReference type="ARBA" id="ARBA00022448"/>
    </source>
</evidence>
<keyword evidence="12" id="KW-1185">Reference proteome</keyword>
<keyword evidence="5 9" id="KW-0812">Transmembrane</keyword>
<dbReference type="InterPro" id="IPR043429">
    <property type="entry name" value="ArtM/GltK/GlnP/TcyL/YhdX-like"/>
</dbReference>
<sequence length="287" mass="31040">MTSAPPPSPSSATARPRRVVHRRPWGPWIFAALVLAALAVLLHAAIKAQVLKASIFLEYLFSRLVLEGAVNSLMLGTTALLLAGLVGLVAALMRVSGNPILTAFASTYIYLFRGTPMLIQLIFWFNAFPIMFPQLHIAIPFTSWVLLDAPMTSVITPHVAALIGLSLAEGAYMAEIIRGGFLAVDNGQRDAARAIGMPHGLLMRKVVIPQAARIIVPAAGNQYILLLKSTSLASAIGYLELLRISTDIYAANFHVVELLAVAGFWYLVMTAFATALQTALEKLFPHR</sequence>
<evidence type="ECO:0000313" key="12">
    <source>
        <dbReference type="Proteomes" id="UP000575083"/>
    </source>
</evidence>
<dbReference type="CDD" id="cd06261">
    <property type="entry name" value="TM_PBP2"/>
    <property type="match status" value="1"/>
</dbReference>
<dbReference type="Proteomes" id="UP000575083">
    <property type="component" value="Unassembled WGS sequence"/>
</dbReference>
<keyword evidence="4" id="KW-1003">Cell membrane</keyword>